<dbReference type="InterPro" id="IPR016032">
    <property type="entry name" value="Sig_transdc_resp-reg_C-effctor"/>
</dbReference>
<keyword evidence="5" id="KW-1185">Reference proteome</keyword>
<gene>
    <name evidence="4" type="ORF">SE18_17100</name>
</gene>
<dbReference type="SMART" id="SM01043">
    <property type="entry name" value="BTAD"/>
    <property type="match status" value="1"/>
</dbReference>
<dbReference type="SUPFAM" id="SSF46894">
    <property type="entry name" value="C-terminal effector domain of the bipartite response regulators"/>
    <property type="match status" value="1"/>
</dbReference>
<dbReference type="SUPFAM" id="SSF48452">
    <property type="entry name" value="TPR-like"/>
    <property type="match status" value="1"/>
</dbReference>
<dbReference type="Gene3D" id="1.25.40.10">
    <property type="entry name" value="Tetratricopeptide repeat domain"/>
    <property type="match status" value="1"/>
</dbReference>
<dbReference type="SUPFAM" id="SSF52540">
    <property type="entry name" value="P-loop containing nucleoside triphosphate hydrolases"/>
    <property type="match status" value="1"/>
</dbReference>
<sequence length="713" mass="80024">MQRCYYFLGQPQIFYNQQLINLTNAKAIALLAYLACQPQPQPRERILGLLWAESSSSAARKNLSNCLWLLRQQLGNDCIRSHDDRLSLGSECWNDLHTLWQFDQPDLTKLLGCYRGPLLDGLNLRDAPEFELWLLQERNRLHQHYLQLLEQGLQRCDDWHQKLQLASHGLTIDPLHEPFVQAAIQACLALDQRANALQHYTNFHYQLEQQLGLDPAAATQALRMQILGSPTSAPLQPPHLPTPTNKAQLIGRERDYALLHQAWQASLHQQLQVVLLTGELGIGKTSLWQTWLGQIREVHRVIVARGLEITQLLPFAPFLAWTDQTALLDWLFGAQSPLAPYWQSELARLIPDFKQREIVPPLSTATPAEERRRIFEAMVQVLMLFADQPLVLVLDDAHWADQLSLGWLGFAAERLQSKPVLIILTYRANQVQGELANLIWHWQRNHIAQRHELQPLSASESAQLVRQHGGDMQRSTQLYQRSRGNPYFLHELIQAPSEQIPSSLADVLGLRLISLPSAAQALLSAAMILGINSKLELLQQVSHCDEDQALDMLDLLLQQGILAEQTGQYQIAHPLIAEVWQQQLSTARRQVFHRRAAEALAASYAGMLPLVAVQLASHYEAAGNAHEAARYAEMAGYHALIMASGQAAVTLYQRALSLETTPLRMLGLGRAWALEGDVLAARASFDAARQAFEALGDFAGAAQASLHLAASYQ</sequence>
<dbReference type="PANTHER" id="PTHR16305">
    <property type="entry name" value="TESTICULAR SOLUBLE ADENYLYL CYCLASE"/>
    <property type="match status" value="1"/>
</dbReference>
<dbReference type="GO" id="GO:0003677">
    <property type="term" value="F:DNA binding"/>
    <property type="evidence" value="ECO:0007669"/>
    <property type="project" value="InterPro"/>
</dbReference>
<protein>
    <recommendedName>
        <fullName evidence="3">Bacterial transcriptional activator domain-containing protein</fullName>
    </recommendedName>
</protein>
<evidence type="ECO:0000256" key="1">
    <source>
        <dbReference type="ARBA" id="ARBA00022741"/>
    </source>
</evidence>
<feature type="domain" description="Bacterial transcriptional activator" evidence="3">
    <location>
        <begin position="99"/>
        <end position="227"/>
    </location>
</feature>
<proteinExistence type="predicted"/>
<dbReference type="GO" id="GO:0006355">
    <property type="term" value="P:regulation of DNA-templated transcription"/>
    <property type="evidence" value="ECO:0007669"/>
    <property type="project" value="InterPro"/>
</dbReference>
<keyword evidence="1" id="KW-0547">Nucleotide-binding</keyword>
<name>A0A0P6Y8L6_9CHLR</name>
<dbReference type="AlphaFoldDB" id="A0A0P6Y8L6"/>
<evidence type="ECO:0000313" key="4">
    <source>
        <dbReference type="EMBL" id="KPL85373.1"/>
    </source>
</evidence>
<dbReference type="InterPro" id="IPR041664">
    <property type="entry name" value="AAA_16"/>
</dbReference>
<dbReference type="GO" id="GO:0004016">
    <property type="term" value="F:adenylate cyclase activity"/>
    <property type="evidence" value="ECO:0007669"/>
    <property type="project" value="TreeGrafter"/>
</dbReference>
<dbReference type="Proteomes" id="UP000050277">
    <property type="component" value="Unassembled WGS sequence"/>
</dbReference>
<dbReference type="Gene3D" id="3.40.50.300">
    <property type="entry name" value="P-loop containing nucleotide triphosphate hydrolases"/>
    <property type="match status" value="1"/>
</dbReference>
<dbReference type="GO" id="GO:0005737">
    <property type="term" value="C:cytoplasm"/>
    <property type="evidence" value="ECO:0007669"/>
    <property type="project" value="TreeGrafter"/>
</dbReference>
<organism evidence="4 5">
    <name type="scientific">Herpetosiphon geysericola</name>
    <dbReference type="NCBI Taxonomy" id="70996"/>
    <lineage>
        <taxon>Bacteria</taxon>
        <taxon>Bacillati</taxon>
        <taxon>Chloroflexota</taxon>
        <taxon>Chloroflexia</taxon>
        <taxon>Herpetosiphonales</taxon>
        <taxon>Herpetosiphonaceae</taxon>
        <taxon>Herpetosiphon</taxon>
    </lineage>
</organism>
<dbReference type="EMBL" id="LGKP01000025">
    <property type="protein sequence ID" value="KPL85373.1"/>
    <property type="molecule type" value="Genomic_DNA"/>
</dbReference>
<dbReference type="InterPro" id="IPR027417">
    <property type="entry name" value="P-loop_NTPase"/>
</dbReference>
<evidence type="ECO:0000259" key="3">
    <source>
        <dbReference type="SMART" id="SM01043"/>
    </source>
</evidence>
<keyword evidence="2" id="KW-0067">ATP-binding</keyword>
<dbReference type="InterPro" id="IPR005158">
    <property type="entry name" value="BTAD"/>
</dbReference>
<accession>A0A0P6Y8L6</accession>
<dbReference type="GO" id="GO:0005524">
    <property type="term" value="F:ATP binding"/>
    <property type="evidence" value="ECO:0007669"/>
    <property type="project" value="UniProtKB-KW"/>
</dbReference>
<dbReference type="Gene3D" id="1.10.10.10">
    <property type="entry name" value="Winged helix-like DNA-binding domain superfamily/Winged helix DNA-binding domain"/>
    <property type="match status" value="1"/>
</dbReference>
<evidence type="ECO:0000313" key="5">
    <source>
        <dbReference type="Proteomes" id="UP000050277"/>
    </source>
</evidence>
<evidence type="ECO:0000256" key="2">
    <source>
        <dbReference type="ARBA" id="ARBA00022840"/>
    </source>
</evidence>
<dbReference type="Pfam" id="PF13191">
    <property type="entry name" value="AAA_16"/>
    <property type="match status" value="1"/>
</dbReference>
<dbReference type="InterPro" id="IPR011990">
    <property type="entry name" value="TPR-like_helical_dom_sf"/>
</dbReference>
<dbReference type="RefSeq" id="WP_054535672.1">
    <property type="nucleotide sequence ID" value="NZ_LGKP01000025.1"/>
</dbReference>
<dbReference type="Pfam" id="PF03704">
    <property type="entry name" value="BTAD"/>
    <property type="match status" value="1"/>
</dbReference>
<dbReference type="STRING" id="70996.SE18_17100"/>
<comment type="caution">
    <text evidence="4">The sequence shown here is derived from an EMBL/GenBank/DDBJ whole genome shotgun (WGS) entry which is preliminary data.</text>
</comment>
<dbReference type="PANTHER" id="PTHR16305:SF35">
    <property type="entry name" value="TRANSCRIPTIONAL ACTIVATOR DOMAIN"/>
    <property type="match status" value="1"/>
</dbReference>
<dbReference type="InterPro" id="IPR036388">
    <property type="entry name" value="WH-like_DNA-bd_sf"/>
</dbReference>
<reference evidence="4 5" key="1">
    <citation type="submission" date="2015-07" db="EMBL/GenBank/DDBJ databases">
        <title>Whole genome sequence of Herpetosiphon geysericola DSM 7119.</title>
        <authorList>
            <person name="Hemp J."/>
            <person name="Ward L.M."/>
            <person name="Pace L.A."/>
            <person name="Fischer W.W."/>
        </authorList>
    </citation>
    <scope>NUCLEOTIDE SEQUENCE [LARGE SCALE GENOMIC DNA]</scope>
    <source>
        <strain evidence="4 5">DSM 7119</strain>
    </source>
</reference>
<dbReference type="OrthoDB" id="9801841at2"/>